<organism evidence="1">
    <name type="scientific">Enterocloster phage PMBT24</name>
    <dbReference type="NCBI Taxonomy" id="3025413"/>
    <lineage>
        <taxon>Viruses</taxon>
        <taxon>Duplodnaviria</taxon>
        <taxon>Heunggongvirae</taxon>
        <taxon>Uroviricota</taxon>
        <taxon>Caudoviricetes</taxon>
    </lineage>
</organism>
<proteinExistence type="predicted"/>
<sequence length="37" mass="4341">MGHYVVFIGFQNFRLFNFSNRNCMTKHCLVLAKTCSI</sequence>
<name>A0AAT9TVB5_9CAUD</name>
<evidence type="ECO:0000313" key="1">
    <source>
        <dbReference type="EMBL" id="WDQ45418.1"/>
    </source>
</evidence>
<reference evidence="1" key="2">
    <citation type="journal article" date="2024" name="Heliyon">
        <title>Complete genome sequence of the novel virulent phage PMBT24 infecting Enterocloster bolteae from the human gut.</title>
        <authorList>
            <person name="Sprotte S."/>
            <person name="Brinks E."/>
            <person name="Neve H."/>
            <person name="Franz C.M.A.P."/>
        </authorList>
    </citation>
    <scope>NUCLEOTIDE SEQUENCE</scope>
</reference>
<reference evidence="1" key="1">
    <citation type="submission" date="2023-01" db="EMBL/GenBank/DDBJ databases">
        <authorList>
            <person name="Sprotte S."/>
            <person name="Brinks E."/>
        </authorList>
    </citation>
    <scope>NUCLEOTIDE SEQUENCE</scope>
</reference>
<accession>A0AAT9TVB5</accession>
<protein>
    <submittedName>
        <fullName evidence="1">Uncharacterized protein</fullName>
    </submittedName>
</protein>
<dbReference type="EMBL" id="OQ326496">
    <property type="protein sequence ID" value="WDQ45418.1"/>
    <property type="molecule type" value="Genomic_DNA"/>
</dbReference>